<sequence length="36" mass="4138">MRQKQRDYPVELPLTAIGIRAHFQIDKPAYPAAADR</sequence>
<evidence type="ECO:0000313" key="2">
    <source>
        <dbReference type="Proteomes" id="UP001519344"/>
    </source>
</evidence>
<proteinExistence type="predicted"/>
<comment type="caution">
    <text evidence="1">The sequence shown here is derived from an EMBL/GenBank/DDBJ whole genome shotgun (WGS) entry which is preliminary data.</text>
</comment>
<gene>
    <name evidence="1" type="ORF">J2Z65_005772</name>
</gene>
<reference evidence="1 2" key="1">
    <citation type="submission" date="2021-03" db="EMBL/GenBank/DDBJ databases">
        <title>Genomic Encyclopedia of Type Strains, Phase IV (KMG-IV): sequencing the most valuable type-strain genomes for metagenomic binning, comparative biology and taxonomic classification.</title>
        <authorList>
            <person name="Goeker M."/>
        </authorList>
    </citation>
    <scope>NUCLEOTIDE SEQUENCE [LARGE SCALE GENOMIC DNA]</scope>
    <source>
        <strain evidence="1 2">DSM 24950</strain>
    </source>
</reference>
<name>A0ABS4I6G6_9BACL</name>
<protein>
    <submittedName>
        <fullName evidence="1">Uncharacterized protein</fullName>
    </submittedName>
</protein>
<keyword evidence="2" id="KW-1185">Reference proteome</keyword>
<accession>A0ABS4I6G6</accession>
<dbReference type="EMBL" id="JAGGKV010000022">
    <property type="protein sequence ID" value="MBP1966512.1"/>
    <property type="molecule type" value="Genomic_DNA"/>
</dbReference>
<evidence type="ECO:0000313" key="1">
    <source>
        <dbReference type="EMBL" id="MBP1966512.1"/>
    </source>
</evidence>
<organism evidence="1 2">
    <name type="scientific">Paenibacillus aceris</name>
    <dbReference type="NCBI Taxonomy" id="869555"/>
    <lineage>
        <taxon>Bacteria</taxon>
        <taxon>Bacillati</taxon>
        <taxon>Bacillota</taxon>
        <taxon>Bacilli</taxon>
        <taxon>Bacillales</taxon>
        <taxon>Paenibacillaceae</taxon>
        <taxon>Paenibacillus</taxon>
    </lineage>
</organism>
<dbReference type="Proteomes" id="UP001519344">
    <property type="component" value="Unassembled WGS sequence"/>
</dbReference>